<dbReference type="AlphaFoldDB" id="A0A0L7M5F2"/>
<dbReference type="Proteomes" id="UP000054282">
    <property type="component" value="Unassembled WGS sequence"/>
</dbReference>
<keyword evidence="1" id="KW-1133">Transmembrane helix</keyword>
<organism evidence="2 3">
    <name type="scientific">Plasmodium falciparum (isolate Dd2)</name>
    <dbReference type="NCBI Taxonomy" id="57267"/>
    <lineage>
        <taxon>Eukaryota</taxon>
        <taxon>Sar</taxon>
        <taxon>Alveolata</taxon>
        <taxon>Apicomplexa</taxon>
        <taxon>Aconoidasida</taxon>
        <taxon>Haemosporida</taxon>
        <taxon>Plasmodiidae</taxon>
        <taxon>Plasmodium</taxon>
        <taxon>Plasmodium (Laverania)</taxon>
    </lineage>
</organism>
<dbReference type="KEGG" id="pfd:PFDG_04548"/>
<evidence type="ECO:0000256" key="1">
    <source>
        <dbReference type="SAM" id="Phobius"/>
    </source>
</evidence>
<name>A0A0L7M5F2_PLAF4</name>
<feature type="transmembrane region" description="Helical" evidence="1">
    <location>
        <begin position="37"/>
        <end position="54"/>
    </location>
</feature>
<evidence type="ECO:0000313" key="2">
    <source>
        <dbReference type="EMBL" id="KOB88053.1"/>
    </source>
</evidence>
<proteinExistence type="predicted"/>
<evidence type="ECO:0000313" key="3">
    <source>
        <dbReference type="Proteomes" id="UP000054282"/>
    </source>
</evidence>
<keyword evidence="1" id="KW-0812">Transmembrane</keyword>
<dbReference type="EMBL" id="DS016832">
    <property type="protein sequence ID" value="KOB88053.1"/>
    <property type="molecule type" value="Genomic_DNA"/>
</dbReference>
<reference evidence="3" key="1">
    <citation type="submission" date="2006-09" db="EMBL/GenBank/DDBJ databases">
        <title>Annotation of Plasmodium falciparum Dd2.</title>
        <authorList>
            <consortium name="The Broad Institute Genome Sequencing Platform"/>
            <person name="Volkman S.K."/>
            <person name="Neafsey D.E."/>
            <person name="Dash A.P."/>
            <person name="Chitnis C.E."/>
            <person name="Hartl D.L."/>
            <person name="Young S.K."/>
            <person name="Zeng Q."/>
            <person name="Koehrsen M."/>
            <person name="Alvarado L."/>
            <person name="Berlin A."/>
            <person name="Borenstein D."/>
            <person name="Chapman S.B."/>
            <person name="Chen Z."/>
            <person name="Engels R."/>
            <person name="Freedman E."/>
            <person name="Gellesch M."/>
            <person name="Goldberg J."/>
            <person name="Griggs A."/>
            <person name="Gujja S."/>
            <person name="Heilman E.R."/>
            <person name="Heiman D.I."/>
            <person name="Howarth C."/>
            <person name="Jen D."/>
            <person name="Larson L."/>
            <person name="Mehta T."/>
            <person name="Neiman D."/>
            <person name="Park D."/>
            <person name="Pearson M."/>
            <person name="Roberts A."/>
            <person name="Saif S."/>
            <person name="Shea T."/>
            <person name="Shenoy N."/>
            <person name="Sisk P."/>
            <person name="Stolte C."/>
            <person name="Sykes S."/>
            <person name="Walk T."/>
            <person name="White J."/>
            <person name="Yandava C."/>
            <person name="Haas B."/>
            <person name="Henn M.R."/>
            <person name="Nusbaum C."/>
            <person name="Birren B."/>
        </authorList>
    </citation>
    <scope>NUCLEOTIDE SEQUENCE [LARGE SCALE GENOMIC DNA]</scope>
</reference>
<gene>
    <name evidence="2" type="ORF">PFDG_04548</name>
</gene>
<keyword evidence="1" id="KW-0472">Membrane</keyword>
<sequence length="88" mass="11045">MLLIYFCYVVTKDRYHFLQNFCHNHIFDHFLFPLQKYLLYYYLLLYVSIGYNFQTSYNLKVLSFYFVQHSVLIIKKDLFFFFYCLQNL</sequence>
<accession>A0A0L7M5F2</accession>
<feature type="transmembrane region" description="Helical" evidence="1">
    <location>
        <begin position="66"/>
        <end position="85"/>
    </location>
</feature>
<protein>
    <submittedName>
        <fullName evidence="2">Uncharacterized protein</fullName>
    </submittedName>
</protein>
<reference evidence="3" key="2">
    <citation type="submission" date="2006-09" db="EMBL/GenBank/DDBJ databases">
        <title>The genome sequence of Plasmodium falciparum Dd2.</title>
        <authorList>
            <consortium name="The Broad Institute Genome Sequencing Platform"/>
            <person name="Birren B."/>
            <person name="Lander E."/>
            <person name="Galagan J."/>
            <person name="Nusbaum C."/>
            <person name="Devon K."/>
            <person name="Henn M."/>
            <person name="Jaffe D."/>
            <person name="Butler J."/>
            <person name="Alvarez P."/>
            <person name="Gnerre S."/>
            <person name="Grabherr M."/>
            <person name="Kleber M."/>
            <person name="Mauceli E."/>
            <person name="Brockman W."/>
            <person name="MacCallum I.A."/>
            <person name="Rounsley S."/>
            <person name="Young S."/>
            <person name="LaButti K."/>
            <person name="Pushparaj V."/>
            <person name="DeCaprio D."/>
            <person name="Crawford M."/>
            <person name="Koehrsen M."/>
            <person name="Engels R."/>
            <person name="Montgomery P."/>
            <person name="Pearson M."/>
            <person name="Howarth C."/>
            <person name="Larson L."/>
            <person name="Luoma S."/>
            <person name="White J."/>
            <person name="Kodira C."/>
            <person name="Zeng Q."/>
            <person name="O'Leary S."/>
            <person name="Yandava C."/>
            <person name="Alvarado L."/>
            <person name="Wirth D."/>
            <person name="Volkman S."/>
            <person name="Hartl D."/>
        </authorList>
    </citation>
    <scope>NUCLEOTIDE SEQUENCE [LARGE SCALE GENOMIC DNA]</scope>
</reference>